<dbReference type="InterPro" id="IPR007351">
    <property type="entry name" value="YjbR"/>
</dbReference>
<dbReference type="AlphaFoldDB" id="A0A6N3G9T3"/>
<dbReference type="Pfam" id="PF04237">
    <property type="entry name" value="YjbR"/>
    <property type="match status" value="1"/>
</dbReference>
<dbReference type="RefSeq" id="WP_156684786.1">
    <property type="nucleotide sequence ID" value="NZ_CACRUA010000032.1"/>
</dbReference>
<dbReference type="PANTHER" id="PTHR35145">
    <property type="entry name" value="CYTOPLASMIC PROTEIN-RELATED"/>
    <property type="match status" value="1"/>
</dbReference>
<keyword evidence="1" id="KW-0238">DNA-binding</keyword>
<accession>A0A6N3G9T3</accession>
<dbReference type="EMBL" id="JAQLGM010000062">
    <property type="protein sequence ID" value="MDB2002195.1"/>
    <property type="molecule type" value="Genomic_DNA"/>
</dbReference>
<protein>
    <submittedName>
        <fullName evidence="1">MmcQ/YjbR family DNA-binding protein</fullName>
    </submittedName>
</protein>
<dbReference type="SUPFAM" id="SSF142906">
    <property type="entry name" value="YjbR-like"/>
    <property type="match status" value="1"/>
</dbReference>
<evidence type="ECO:0000313" key="2">
    <source>
        <dbReference type="EMBL" id="VYU61016.1"/>
    </source>
</evidence>
<reference evidence="1" key="2">
    <citation type="submission" date="2023-01" db="EMBL/GenBank/DDBJ databases">
        <title>Human gut microbiome strain richness.</title>
        <authorList>
            <person name="Chen-Liaw A."/>
        </authorList>
    </citation>
    <scope>NUCLEOTIDE SEQUENCE</scope>
    <source>
        <strain evidence="1">B1_m1001713B170214d0_201011</strain>
    </source>
</reference>
<name>A0A6N3G9T3_CLOSY</name>
<dbReference type="Gene3D" id="3.90.1150.30">
    <property type="match status" value="1"/>
</dbReference>
<dbReference type="Proteomes" id="UP001300871">
    <property type="component" value="Unassembled WGS sequence"/>
</dbReference>
<dbReference type="PANTHER" id="PTHR35145:SF1">
    <property type="entry name" value="CYTOPLASMIC PROTEIN"/>
    <property type="match status" value="1"/>
</dbReference>
<gene>
    <name evidence="2" type="ORF">CSLFYP84_02935</name>
    <name evidence="1" type="ORF">PM006_18515</name>
</gene>
<proteinExistence type="predicted"/>
<dbReference type="EMBL" id="CACRUA010000032">
    <property type="protein sequence ID" value="VYU61016.1"/>
    <property type="molecule type" value="Genomic_DNA"/>
</dbReference>
<sequence>MKNREELISYCLTFKDTYPDQPFHDPNWTVIRHRGSRKVFAWIFEREGRTWVNVKCSPEWRDFWRQVYPAVIPAYHLNKTHWNSIILDGTILEEEVKRMIGESYDLTAPVLRKPESQFKNQKENGTGYERK</sequence>
<dbReference type="InterPro" id="IPR058532">
    <property type="entry name" value="YjbR/MT2646/Rv2570-like"/>
</dbReference>
<organism evidence="2">
    <name type="scientific">Clostridium symbiosum</name>
    <name type="common">Bacteroides symbiosus</name>
    <dbReference type="NCBI Taxonomy" id="1512"/>
    <lineage>
        <taxon>Bacteria</taxon>
        <taxon>Bacillati</taxon>
        <taxon>Bacillota</taxon>
        <taxon>Clostridia</taxon>
        <taxon>Lachnospirales</taxon>
        <taxon>Lachnospiraceae</taxon>
        <taxon>Otoolea</taxon>
    </lineage>
</organism>
<dbReference type="InterPro" id="IPR038056">
    <property type="entry name" value="YjbR-like_sf"/>
</dbReference>
<dbReference type="GO" id="GO:0003677">
    <property type="term" value="F:DNA binding"/>
    <property type="evidence" value="ECO:0007669"/>
    <property type="project" value="UniProtKB-KW"/>
</dbReference>
<reference evidence="2" key="1">
    <citation type="submission" date="2019-11" db="EMBL/GenBank/DDBJ databases">
        <authorList>
            <person name="Feng L."/>
        </authorList>
    </citation>
    <scope>NUCLEOTIDE SEQUENCE</scope>
    <source>
        <strain evidence="2">CsymbiosumLFYP84</strain>
    </source>
</reference>
<evidence type="ECO:0000313" key="1">
    <source>
        <dbReference type="EMBL" id="MDB2002195.1"/>
    </source>
</evidence>